<feature type="region of interest" description="Disordered" evidence="1">
    <location>
        <begin position="22"/>
        <end position="177"/>
    </location>
</feature>
<comment type="caution">
    <text evidence="2">The sequence shown here is derived from an EMBL/GenBank/DDBJ whole genome shotgun (WGS) entry which is preliminary data.</text>
</comment>
<dbReference type="VEuPathDB" id="FungiDB:DIURU_005614"/>
<dbReference type="Proteomes" id="UP000449547">
    <property type="component" value="Unassembled WGS sequence"/>
</dbReference>
<proteinExistence type="predicted"/>
<evidence type="ECO:0000313" key="2">
    <source>
        <dbReference type="EMBL" id="KAA8896602.1"/>
    </source>
</evidence>
<name>A0A642UC91_DIURU</name>
<gene>
    <name evidence="2" type="ORF">DIURU_005614</name>
</gene>
<evidence type="ECO:0000256" key="1">
    <source>
        <dbReference type="SAM" id="MobiDB-lite"/>
    </source>
</evidence>
<organism evidence="2 3">
    <name type="scientific">Diutina rugosa</name>
    <name type="common">Yeast</name>
    <name type="synonym">Candida rugosa</name>
    <dbReference type="NCBI Taxonomy" id="5481"/>
    <lineage>
        <taxon>Eukaryota</taxon>
        <taxon>Fungi</taxon>
        <taxon>Dikarya</taxon>
        <taxon>Ascomycota</taxon>
        <taxon>Saccharomycotina</taxon>
        <taxon>Pichiomycetes</taxon>
        <taxon>Debaryomycetaceae</taxon>
        <taxon>Diutina</taxon>
    </lineage>
</organism>
<feature type="compositionally biased region" description="Low complexity" evidence="1">
    <location>
        <begin position="140"/>
        <end position="177"/>
    </location>
</feature>
<keyword evidence="3" id="KW-1185">Reference proteome</keyword>
<reference evidence="2 3" key="1">
    <citation type="submission" date="2019-07" db="EMBL/GenBank/DDBJ databases">
        <title>Genome assembly of two rare yeast pathogens: Diutina rugosa and Trichomonascus ciferrii.</title>
        <authorList>
            <person name="Mixao V."/>
            <person name="Saus E."/>
            <person name="Hansen A."/>
            <person name="Lass-Flor C."/>
            <person name="Gabaldon T."/>
        </authorList>
    </citation>
    <scope>NUCLEOTIDE SEQUENCE [LARGE SCALE GENOMIC DNA]</scope>
    <source>
        <strain evidence="2 3">CBS 613</strain>
    </source>
</reference>
<protein>
    <submittedName>
        <fullName evidence="2">Uncharacterized protein</fullName>
    </submittedName>
</protein>
<dbReference type="RefSeq" id="XP_034009462.1">
    <property type="nucleotide sequence ID" value="XM_034158616.1"/>
</dbReference>
<dbReference type="AlphaFoldDB" id="A0A642UC91"/>
<evidence type="ECO:0000313" key="3">
    <source>
        <dbReference type="Proteomes" id="UP000449547"/>
    </source>
</evidence>
<dbReference type="EMBL" id="SWFT01000163">
    <property type="protein sequence ID" value="KAA8896602.1"/>
    <property type="molecule type" value="Genomic_DNA"/>
</dbReference>
<accession>A0A642UC91</accession>
<dbReference type="GeneID" id="54784265"/>
<sequence>MKLVVEDHSPRLTLNVLSPIVQGDGTQISPTAKLPDSYNMKWKKPDHRPSQKKVTTWRLKPKSPLSVSKLPHAKVPITKRPRLPIPLVSSPPRQKQSPLALKSPNCKARQPNPYVASGSSPLDFVSPNSDLSDSSDDESNPSNNSEVLIISDTSDSSSSGRSSSSGSLDSDSPMSDSFQRTESILHFDSQSRLVVCVGCSHPEVVFTRTMRQHLRRFHGANAARHFQSAQRFFDAHPRRTETFPSNLLSPLPVLTINRKVKCDGCSRCWSQNEERPCSCNSNTRLIGTQRCTVDGPELEVLTWFIGAATASQESFPSMFTEPDTGSVDSIYGREQIDLPYSDLVKLIDPADLALAEAHLIYSTSWLQYAAVQTIGRLGFPDDIDINLNGLTRDGTLELAMLHIMRTYRSNLSYLLSGRSRQALDRMVTALDTPLPSRRRYDEDDWSFLDAADTAVLDAIYCLLSQGLGGQFTECPFISVIAKWSTSGPEWFTDEQTYRRVLLFLKTRLLTMLFRKACVEAPEDPRGWIAESAELFDPRGNQALGKMIHVEHVMEMSDDTLSSSSSV</sequence>